<organism evidence="1 2">
    <name type="scientific">Hyphomonas atlantica</name>
    <dbReference type="NCBI Taxonomy" id="1280948"/>
    <lineage>
        <taxon>Bacteria</taxon>
        <taxon>Pseudomonadati</taxon>
        <taxon>Pseudomonadota</taxon>
        <taxon>Alphaproteobacteria</taxon>
        <taxon>Hyphomonadales</taxon>
        <taxon>Hyphomonadaceae</taxon>
        <taxon>Hyphomonas</taxon>
    </lineage>
</organism>
<sequence length="133" mass="13825">MPTVEFIYEKSCPNIAAARKQLIAAIGAAGVAPAWSEWEVGDPDTPNHVRSYGSPTILVDGKDVSGLPLEEASSCCRIYTLEGDARGVPPLDQIVTALTPSYEPGKPSGTLHLNAAMVPSIGAALLPKLACPA</sequence>
<feature type="non-terminal residue" evidence="1">
    <location>
        <position position="133"/>
    </location>
</feature>
<accession>A0A356W2C6</accession>
<evidence type="ECO:0000313" key="2">
    <source>
        <dbReference type="Proteomes" id="UP000263957"/>
    </source>
</evidence>
<comment type="caution">
    <text evidence="1">The sequence shown here is derived from an EMBL/GenBank/DDBJ whole genome shotgun (WGS) entry which is preliminary data.</text>
</comment>
<reference evidence="1 2" key="1">
    <citation type="journal article" date="2018" name="Nat. Biotechnol.">
        <title>A standardized bacterial taxonomy based on genome phylogeny substantially revises the tree of life.</title>
        <authorList>
            <person name="Parks D.H."/>
            <person name="Chuvochina M."/>
            <person name="Waite D.W."/>
            <person name="Rinke C."/>
            <person name="Skarshewski A."/>
            <person name="Chaumeil P.A."/>
            <person name="Hugenholtz P."/>
        </authorList>
    </citation>
    <scope>NUCLEOTIDE SEQUENCE [LARGE SCALE GENOMIC DNA]</scope>
    <source>
        <strain evidence="1">UBA10378</strain>
    </source>
</reference>
<dbReference type="EMBL" id="DOGS01000023">
    <property type="protein sequence ID" value="HBQ47433.1"/>
    <property type="molecule type" value="Genomic_DNA"/>
</dbReference>
<evidence type="ECO:0000313" key="1">
    <source>
        <dbReference type="EMBL" id="HBQ47433.1"/>
    </source>
</evidence>
<protein>
    <recommendedName>
        <fullName evidence="3">Thioredoxin family protein</fullName>
    </recommendedName>
</protein>
<name>A0A356W2C6_9PROT</name>
<gene>
    <name evidence="1" type="ORF">DD728_00875</name>
</gene>
<dbReference type="AlphaFoldDB" id="A0A356W2C6"/>
<evidence type="ECO:0008006" key="3">
    <source>
        <dbReference type="Google" id="ProtNLM"/>
    </source>
</evidence>
<proteinExistence type="predicted"/>
<dbReference type="Proteomes" id="UP000263957">
    <property type="component" value="Unassembled WGS sequence"/>
</dbReference>